<dbReference type="PANTHER" id="PTHR36973">
    <property type="entry name" value="SLL1456 PROTEIN-RELATED"/>
    <property type="match status" value="1"/>
</dbReference>
<dbReference type="Gene3D" id="3.40.50.150">
    <property type="entry name" value="Vaccinia Virus protein VP39"/>
    <property type="match status" value="1"/>
</dbReference>
<dbReference type="InterPro" id="IPR006342">
    <property type="entry name" value="FkbM_mtfrase"/>
</dbReference>
<protein>
    <recommendedName>
        <fullName evidence="2">Methyltransferase FkbM domain-containing protein</fullName>
    </recommendedName>
</protein>
<name>A0A918N053_9BURK</name>
<dbReference type="RefSeq" id="WP_189386054.1">
    <property type="nucleotide sequence ID" value="NZ_BAABFY010000011.1"/>
</dbReference>
<dbReference type="Pfam" id="PF05050">
    <property type="entry name" value="Methyltransf_21"/>
    <property type="match status" value="1"/>
</dbReference>
<comment type="caution">
    <text evidence="3">The sequence shown here is derived from an EMBL/GenBank/DDBJ whole genome shotgun (WGS) entry which is preliminary data.</text>
</comment>
<dbReference type="PANTHER" id="PTHR36973:SF4">
    <property type="entry name" value="NODULATION PROTEIN"/>
    <property type="match status" value="1"/>
</dbReference>
<keyword evidence="4" id="KW-1185">Reference proteome</keyword>
<organism evidence="3 4">
    <name type="scientific">Advenella faeciporci</name>
    <dbReference type="NCBI Taxonomy" id="797535"/>
    <lineage>
        <taxon>Bacteria</taxon>
        <taxon>Pseudomonadati</taxon>
        <taxon>Pseudomonadota</taxon>
        <taxon>Betaproteobacteria</taxon>
        <taxon>Burkholderiales</taxon>
        <taxon>Alcaligenaceae</taxon>
    </lineage>
</organism>
<dbReference type="SUPFAM" id="SSF57997">
    <property type="entry name" value="Tropomyosin"/>
    <property type="match status" value="1"/>
</dbReference>
<dbReference type="SUPFAM" id="SSF53335">
    <property type="entry name" value="S-adenosyl-L-methionine-dependent methyltransferases"/>
    <property type="match status" value="1"/>
</dbReference>
<gene>
    <name evidence="3" type="ORF">GCM10011450_27250</name>
</gene>
<accession>A0A918N053</accession>
<dbReference type="InterPro" id="IPR053188">
    <property type="entry name" value="FkbM_Methyltransferase"/>
</dbReference>
<dbReference type="Proteomes" id="UP000608345">
    <property type="component" value="Unassembled WGS sequence"/>
</dbReference>
<dbReference type="AlphaFoldDB" id="A0A918N053"/>
<keyword evidence="1" id="KW-0175">Coiled coil</keyword>
<dbReference type="EMBL" id="BMYS01000029">
    <property type="protein sequence ID" value="GGW96193.1"/>
    <property type="molecule type" value="Genomic_DNA"/>
</dbReference>
<dbReference type="NCBIfam" id="TIGR01444">
    <property type="entry name" value="fkbM_fam"/>
    <property type="match status" value="1"/>
</dbReference>
<evidence type="ECO:0000313" key="3">
    <source>
        <dbReference type="EMBL" id="GGW96193.1"/>
    </source>
</evidence>
<feature type="coiled-coil region" evidence="1">
    <location>
        <begin position="226"/>
        <end position="276"/>
    </location>
</feature>
<dbReference type="Gene3D" id="1.20.5.340">
    <property type="match status" value="1"/>
</dbReference>
<proteinExistence type="predicted"/>
<dbReference type="GO" id="GO:0008171">
    <property type="term" value="F:O-methyltransferase activity"/>
    <property type="evidence" value="ECO:0007669"/>
    <property type="project" value="TreeGrafter"/>
</dbReference>
<dbReference type="InterPro" id="IPR029063">
    <property type="entry name" value="SAM-dependent_MTases_sf"/>
</dbReference>
<feature type="domain" description="Methyltransferase FkbM" evidence="2">
    <location>
        <begin position="29"/>
        <end position="184"/>
    </location>
</feature>
<evidence type="ECO:0000259" key="2">
    <source>
        <dbReference type="Pfam" id="PF05050"/>
    </source>
</evidence>
<evidence type="ECO:0000256" key="1">
    <source>
        <dbReference type="SAM" id="Coils"/>
    </source>
</evidence>
<reference evidence="3" key="2">
    <citation type="submission" date="2020-09" db="EMBL/GenBank/DDBJ databases">
        <authorList>
            <person name="Sun Q."/>
            <person name="Kim S."/>
        </authorList>
    </citation>
    <scope>NUCLEOTIDE SEQUENCE</scope>
    <source>
        <strain evidence="3">KCTC 23732</strain>
    </source>
</reference>
<evidence type="ECO:0000313" key="4">
    <source>
        <dbReference type="Proteomes" id="UP000608345"/>
    </source>
</evidence>
<sequence>MTIISYAQNFEDVMLWRVLKDIENGFYIDVGANDPVIDSVTKLFYENGWRGINIEPLNSHYQDLVKDRPEDVNLRVAVGNTNGEIELWETDVRGWATASEEVIKKHQEEGHTGSKQTVPMLTLAEICEQYAKKDIHFLKIDVEGLEKSVLEGMDFFKYRPWVVVIEATLPDSTVETHAEWEPILTTSNFLNVYNDGLNRFYIPNERISLKAAFRYPPNVFDEYIKYNQLTSEFRAQQAENKLQQAENKLQQAENKLQQAENKAQQAEIRAIEVESRVQVLVKSTSWRITAPLRYTGDFIQKLKSISLRKSIKLLLRRAISSINSLPWLKRNILAILNRFPNLKLRVAHLTSNVLQTAPIRIKAIPEELVQLTPRARQIYGDLKVAIEHHKKGGL</sequence>
<reference evidence="3" key="1">
    <citation type="journal article" date="2014" name="Int. J. Syst. Evol. Microbiol.">
        <title>Complete genome sequence of Corynebacterium casei LMG S-19264T (=DSM 44701T), isolated from a smear-ripened cheese.</title>
        <authorList>
            <consortium name="US DOE Joint Genome Institute (JGI-PGF)"/>
            <person name="Walter F."/>
            <person name="Albersmeier A."/>
            <person name="Kalinowski J."/>
            <person name="Ruckert C."/>
        </authorList>
    </citation>
    <scope>NUCLEOTIDE SEQUENCE</scope>
    <source>
        <strain evidence="3">KCTC 23732</strain>
    </source>
</reference>